<sequence>MSRMLYCLRLLYLCFSLLGSDDETRLPSNFERFTAR</sequence>
<keyword evidence="3" id="KW-1185">Reference proteome</keyword>
<evidence type="ECO:0000256" key="1">
    <source>
        <dbReference type="SAM" id="SignalP"/>
    </source>
</evidence>
<reference evidence="3" key="1">
    <citation type="journal article" date="2015" name="Nat. Plants">
        <title>Genome expansion of Arabis alpina linked with retrotransposition and reduced symmetric DNA methylation.</title>
        <authorList>
            <person name="Willing E.M."/>
            <person name="Rawat V."/>
            <person name="Mandakova T."/>
            <person name="Maumus F."/>
            <person name="James G.V."/>
            <person name="Nordstroem K.J."/>
            <person name="Becker C."/>
            <person name="Warthmann N."/>
            <person name="Chica C."/>
            <person name="Szarzynska B."/>
            <person name="Zytnicki M."/>
            <person name="Albani M.C."/>
            <person name="Kiefer C."/>
            <person name="Bergonzi S."/>
            <person name="Castaings L."/>
            <person name="Mateos J.L."/>
            <person name="Berns M.C."/>
            <person name="Bujdoso N."/>
            <person name="Piofczyk T."/>
            <person name="de Lorenzo L."/>
            <person name="Barrero-Sicilia C."/>
            <person name="Mateos I."/>
            <person name="Piednoel M."/>
            <person name="Hagmann J."/>
            <person name="Chen-Min-Tao R."/>
            <person name="Iglesias-Fernandez R."/>
            <person name="Schuster S.C."/>
            <person name="Alonso-Blanco C."/>
            <person name="Roudier F."/>
            <person name="Carbonero P."/>
            <person name="Paz-Ares J."/>
            <person name="Davis S.J."/>
            <person name="Pecinka A."/>
            <person name="Quesneville H."/>
            <person name="Colot V."/>
            <person name="Lysak M.A."/>
            <person name="Weigel D."/>
            <person name="Coupland G."/>
            <person name="Schneeberger K."/>
        </authorList>
    </citation>
    <scope>NUCLEOTIDE SEQUENCE [LARGE SCALE GENOMIC DNA]</scope>
    <source>
        <strain evidence="3">cv. Pajares</strain>
    </source>
</reference>
<organism evidence="2 3">
    <name type="scientific">Arabis alpina</name>
    <name type="common">Alpine rock-cress</name>
    <dbReference type="NCBI Taxonomy" id="50452"/>
    <lineage>
        <taxon>Eukaryota</taxon>
        <taxon>Viridiplantae</taxon>
        <taxon>Streptophyta</taxon>
        <taxon>Embryophyta</taxon>
        <taxon>Tracheophyta</taxon>
        <taxon>Spermatophyta</taxon>
        <taxon>Magnoliopsida</taxon>
        <taxon>eudicotyledons</taxon>
        <taxon>Gunneridae</taxon>
        <taxon>Pentapetalae</taxon>
        <taxon>rosids</taxon>
        <taxon>malvids</taxon>
        <taxon>Brassicales</taxon>
        <taxon>Brassicaceae</taxon>
        <taxon>Arabideae</taxon>
        <taxon>Arabis</taxon>
    </lineage>
</organism>
<evidence type="ECO:0000313" key="2">
    <source>
        <dbReference type="EMBL" id="KFK22305.1"/>
    </source>
</evidence>
<keyword evidence="1" id="KW-0732">Signal</keyword>
<evidence type="ECO:0000313" key="3">
    <source>
        <dbReference type="Proteomes" id="UP000029120"/>
    </source>
</evidence>
<gene>
    <name evidence="2" type="ORF">AALP_AAs62749U000100</name>
</gene>
<protein>
    <submittedName>
        <fullName evidence="2">Uncharacterized protein</fullName>
    </submittedName>
</protein>
<proteinExistence type="predicted"/>
<dbReference type="Proteomes" id="UP000029120">
    <property type="component" value="Unassembled WGS sequence"/>
</dbReference>
<dbReference type="AlphaFoldDB" id="A0A087FXF3"/>
<feature type="chain" id="PRO_5001821463" evidence="1">
    <location>
        <begin position="20"/>
        <end position="36"/>
    </location>
</feature>
<dbReference type="EMBL" id="KL990567">
    <property type="protein sequence ID" value="KFK22305.1"/>
    <property type="molecule type" value="Genomic_DNA"/>
</dbReference>
<dbReference type="Gramene" id="KFK22305">
    <property type="protein sequence ID" value="KFK22305"/>
    <property type="gene ID" value="AALP_AAs62749U000100"/>
</dbReference>
<accession>A0A087FXF3</accession>
<feature type="signal peptide" evidence="1">
    <location>
        <begin position="1"/>
        <end position="19"/>
    </location>
</feature>
<name>A0A087FXF3_ARAAL</name>